<proteinExistence type="predicted"/>
<dbReference type="AlphaFoldDB" id="A0AA38GCS6"/>
<feature type="non-terminal residue" evidence="1">
    <location>
        <position position="73"/>
    </location>
</feature>
<gene>
    <name evidence="1" type="ORF">KI387_020814</name>
</gene>
<reference evidence="1 2" key="1">
    <citation type="journal article" date="2021" name="Nat. Plants">
        <title>The Taxus genome provides insights into paclitaxel biosynthesis.</title>
        <authorList>
            <person name="Xiong X."/>
            <person name="Gou J."/>
            <person name="Liao Q."/>
            <person name="Li Y."/>
            <person name="Zhou Q."/>
            <person name="Bi G."/>
            <person name="Li C."/>
            <person name="Du R."/>
            <person name="Wang X."/>
            <person name="Sun T."/>
            <person name="Guo L."/>
            <person name="Liang H."/>
            <person name="Lu P."/>
            <person name="Wu Y."/>
            <person name="Zhang Z."/>
            <person name="Ro D.K."/>
            <person name="Shang Y."/>
            <person name="Huang S."/>
            <person name="Yan J."/>
        </authorList>
    </citation>
    <scope>NUCLEOTIDE SEQUENCE [LARGE SCALE GENOMIC DNA]</scope>
    <source>
        <strain evidence="1">Ta-2019</strain>
    </source>
</reference>
<keyword evidence="2" id="KW-1185">Reference proteome</keyword>
<organism evidence="1 2">
    <name type="scientific">Taxus chinensis</name>
    <name type="common">Chinese yew</name>
    <name type="synonym">Taxus wallichiana var. chinensis</name>
    <dbReference type="NCBI Taxonomy" id="29808"/>
    <lineage>
        <taxon>Eukaryota</taxon>
        <taxon>Viridiplantae</taxon>
        <taxon>Streptophyta</taxon>
        <taxon>Embryophyta</taxon>
        <taxon>Tracheophyta</taxon>
        <taxon>Spermatophyta</taxon>
        <taxon>Pinopsida</taxon>
        <taxon>Pinidae</taxon>
        <taxon>Conifers II</taxon>
        <taxon>Cupressales</taxon>
        <taxon>Taxaceae</taxon>
        <taxon>Taxus</taxon>
    </lineage>
</organism>
<protein>
    <submittedName>
        <fullName evidence="1">Uncharacterized protein</fullName>
    </submittedName>
</protein>
<dbReference type="Proteomes" id="UP000824469">
    <property type="component" value="Unassembled WGS sequence"/>
</dbReference>
<evidence type="ECO:0000313" key="2">
    <source>
        <dbReference type="Proteomes" id="UP000824469"/>
    </source>
</evidence>
<name>A0AA38GCS6_TAXCH</name>
<evidence type="ECO:0000313" key="1">
    <source>
        <dbReference type="EMBL" id="KAH9319045.1"/>
    </source>
</evidence>
<comment type="caution">
    <text evidence="1">The sequence shown here is derived from an EMBL/GenBank/DDBJ whole genome shotgun (WGS) entry which is preliminary data.</text>
</comment>
<dbReference type="EMBL" id="JAHRHJ020000004">
    <property type="protein sequence ID" value="KAH9319045.1"/>
    <property type="molecule type" value="Genomic_DNA"/>
</dbReference>
<sequence>MGRENALNSQESEFVSNIDNFHCCKFSLVQDKEEYAREKIGLSCTSLEKKKQNKIVSRNRNYGHYKIALGSNE</sequence>
<accession>A0AA38GCS6</accession>